<evidence type="ECO:0000259" key="1">
    <source>
        <dbReference type="Pfam" id="PF00425"/>
    </source>
</evidence>
<dbReference type="AlphaFoldDB" id="A0A4R8IQN9"/>
<dbReference type="PRINTS" id="PR00095">
    <property type="entry name" value="ANTSNTHASEI"/>
</dbReference>
<gene>
    <name evidence="3" type="ORF">EDC23_1282</name>
</gene>
<comment type="caution">
    <text evidence="3">The sequence shown here is derived from an EMBL/GenBank/DDBJ whole genome shotgun (WGS) entry which is preliminary data.</text>
</comment>
<dbReference type="PANTHER" id="PTHR11236:SF9">
    <property type="entry name" value="ANTHRANILATE SYNTHASE COMPONENT 1"/>
    <property type="match status" value="1"/>
</dbReference>
<dbReference type="Gene3D" id="3.60.120.10">
    <property type="entry name" value="Anthranilate synthase"/>
    <property type="match status" value="1"/>
</dbReference>
<dbReference type="Proteomes" id="UP000294914">
    <property type="component" value="Unassembled WGS sequence"/>
</dbReference>
<dbReference type="NCBIfam" id="NF006563">
    <property type="entry name" value="PRK09070.1"/>
    <property type="match status" value="1"/>
</dbReference>
<feature type="domain" description="Chorismate-utilising enzyme C-terminal" evidence="1">
    <location>
        <begin position="186"/>
        <end position="440"/>
    </location>
</feature>
<sequence length="452" mass="49936">MPSTETKQVDLLALHRLNPERYPFLLQSAVMAEPRPVTARYDILFAFPGDSYALWSDNRITRNGQSYSEGDFLELLDRLWREEQLDAGMSDDLPFTGGWFVYLGYELAGQIEPRLTLPMDSEQPVAVLTRIPAAVIHDHQTGQTTLQAEPGQESKLAQMAQDVEHVTGLARNALPAISVKMEADDPQHYLRGVERVKHYIVEGDVFQVNLSRGWQGSVTPSPAADLYQQLCHANPAPFAALAQLPGLNVISSSPERLVKVADGCIETRPIAGTRPRGKEQHGDTANLQELIGHPKERAEHIMLIDLERNDLGRVCEPGSVEVDELMGLETYAHVHHIVSNVTGRLRRDVTPGKVIRAVFPGGTITGCPKERCMAIIAELEQVPRGAYTGSLGYLNHNGDLDLNILIRTITQQHEHIALRAGAGLVFDSIGENELQETEHKARGMLLALGSER</sequence>
<dbReference type="InterPro" id="IPR006805">
    <property type="entry name" value="Anth_synth_I_N"/>
</dbReference>
<proteinExistence type="predicted"/>
<reference evidence="3 4" key="1">
    <citation type="submission" date="2019-03" db="EMBL/GenBank/DDBJ databases">
        <title>Genomic Encyclopedia of Type Strains, Phase IV (KMG-IV): sequencing the most valuable type-strain genomes for metagenomic binning, comparative biology and taxonomic classification.</title>
        <authorList>
            <person name="Goeker M."/>
        </authorList>
    </citation>
    <scope>NUCLEOTIDE SEQUENCE [LARGE SCALE GENOMIC DNA]</scope>
    <source>
        <strain evidence="3 4">DSM 16326</strain>
    </source>
</reference>
<evidence type="ECO:0000259" key="2">
    <source>
        <dbReference type="Pfam" id="PF04715"/>
    </source>
</evidence>
<dbReference type="PANTHER" id="PTHR11236">
    <property type="entry name" value="AMINOBENZOATE/ANTHRANILATE SYNTHASE"/>
    <property type="match status" value="1"/>
</dbReference>
<feature type="domain" description="Anthranilate synthase component I N-terminal" evidence="2">
    <location>
        <begin position="14"/>
        <end position="146"/>
    </location>
</feature>
<dbReference type="OrthoDB" id="9803598at2"/>
<dbReference type="EMBL" id="SOQX01000002">
    <property type="protein sequence ID" value="TDY02898.1"/>
    <property type="molecule type" value="Genomic_DNA"/>
</dbReference>
<dbReference type="InterPro" id="IPR015890">
    <property type="entry name" value="Chorismate_C"/>
</dbReference>
<accession>A0A4R8IQN9</accession>
<dbReference type="InterPro" id="IPR019999">
    <property type="entry name" value="Anth_synth_I-like"/>
</dbReference>
<evidence type="ECO:0000313" key="4">
    <source>
        <dbReference type="Proteomes" id="UP000294914"/>
    </source>
</evidence>
<dbReference type="Pfam" id="PF00425">
    <property type="entry name" value="Chorismate_bind"/>
    <property type="match status" value="1"/>
</dbReference>
<keyword evidence="4" id="KW-1185">Reference proteome</keyword>
<organism evidence="3 4">
    <name type="scientific">Thiohalophilus thiocyanatoxydans</name>
    <dbReference type="NCBI Taxonomy" id="381308"/>
    <lineage>
        <taxon>Bacteria</taxon>
        <taxon>Pseudomonadati</taxon>
        <taxon>Pseudomonadota</taxon>
        <taxon>Gammaproteobacteria</taxon>
        <taxon>Thiohalomonadales</taxon>
        <taxon>Thiohalophilaceae</taxon>
        <taxon>Thiohalophilus</taxon>
    </lineage>
</organism>
<protein>
    <submittedName>
        <fullName evidence="3">Anthranilate synthase component 1</fullName>
    </submittedName>
</protein>
<evidence type="ECO:0000313" key="3">
    <source>
        <dbReference type="EMBL" id="TDY02898.1"/>
    </source>
</evidence>
<name>A0A4R8IQN9_9GAMM</name>
<dbReference type="SUPFAM" id="SSF56322">
    <property type="entry name" value="ADC synthase"/>
    <property type="match status" value="1"/>
</dbReference>
<dbReference type="Pfam" id="PF04715">
    <property type="entry name" value="Anth_synt_I_N"/>
    <property type="match status" value="1"/>
</dbReference>
<dbReference type="InterPro" id="IPR005801">
    <property type="entry name" value="ADC_synthase"/>
</dbReference>
<dbReference type="RefSeq" id="WP_134082168.1">
    <property type="nucleotide sequence ID" value="NZ_SOQX01000002.1"/>
</dbReference>
<dbReference type="GO" id="GO:0000162">
    <property type="term" value="P:L-tryptophan biosynthetic process"/>
    <property type="evidence" value="ECO:0007669"/>
    <property type="project" value="TreeGrafter"/>
</dbReference>